<dbReference type="AlphaFoldDB" id="A0A1W4X6U9"/>
<gene>
    <name evidence="3" type="primary">LOC108741500</name>
</gene>
<evidence type="ECO:0000256" key="1">
    <source>
        <dbReference type="SAM" id="SignalP"/>
    </source>
</evidence>
<sequence>MKIYIKVLLALIVIINLVLCKISKKSLVEEQVTDYPQGRWETKTEWKVKLLKEWVIKKMYVPYWKKVWTPVEVREWIPYPSPPPGWSK</sequence>
<organism evidence="2 3">
    <name type="scientific">Agrilus planipennis</name>
    <name type="common">Emerald ash borer</name>
    <name type="synonym">Agrilus marcopoli</name>
    <dbReference type="NCBI Taxonomy" id="224129"/>
    <lineage>
        <taxon>Eukaryota</taxon>
        <taxon>Metazoa</taxon>
        <taxon>Ecdysozoa</taxon>
        <taxon>Arthropoda</taxon>
        <taxon>Hexapoda</taxon>
        <taxon>Insecta</taxon>
        <taxon>Pterygota</taxon>
        <taxon>Neoptera</taxon>
        <taxon>Endopterygota</taxon>
        <taxon>Coleoptera</taxon>
        <taxon>Polyphaga</taxon>
        <taxon>Elateriformia</taxon>
        <taxon>Buprestoidea</taxon>
        <taxon>Buprestidae</taxon>
        <taxon>Agrilinae</taxon>
        <taxon>Agrilus</taxon>
    </lineage>
</organism>
<keyword evidence="2" id="KW-1185">Reference proteome</keyword>
<dbReference type="OrthoDB" id="6743392at2759"/>
<dbReference type="GeneID" id="108741500"/>
<accession>A0A1W4X6U9</accession>
<evidence type="ECO:0000313" key="2">
    <source>
        <dbReference type="Proteomes" id="UP000192223"/>
    </source>
</evidence>
<dbReference type="KEGG" id="apln:108741500"/>
<dbReference type="Proteomes" id="UP000192223">
    <property type="component" value="Unplaced"/>
</dbReference>
<dbReference type="InParanoid" id="A0A1W4X6U9"/>
<proteinExistence type="predicted"/>
<dbReference type="RefSeq" id="XP_018331826.2">
    <property type="nucleotide sequence ID" value="XM_018476324.2"/>
</dbReference>
<feature type="chain" id="PRO_5028874867" evidence="1">
    <location>
        <begin position="21"/>
        <end position="88"/>
    </location>
</feature>
<feature type="signal peptide" evidence="1">
    <location>
        <begin position="1"/>
        <end position="20"/>
    </location>
</feature>
<evidence type="ECO:0000313" key="3">
    <source>
        <dbReference type="RefSeq" id="XP_018331826.2"/>
    </source>
</evidence>
<reference evidence="3" key="1">
    <citation type="submission" date="2025-08" db="UniProtKB">
        <authorList>
            <consortium name="RefSeq"/>
        </authorList>
    </citation>
    <scope>IDENTIFICATION</scope>
    <source>
        <tissue evidence="3">Entire body</tissue>
    </source>
</reference>
<name>A0A1W4X6U9_AGRPL</name>
<keyword evidence="1" id="KW-0732">Signal</keyword>
<protein>
    <submittedName>
        <fullName evidence="3">Uncharacterized protein LOC108741500</fullName>
    </submittedName>
</protein>